<keyword evidence="13" id="KW-0393">Immunoglobulin domain</keyword>
<organism evidence="22 23">
    <name type="scientific">Echinops telfairi</name>
    <name type="common">Lesser hedgehog tenrec</name>
    <dbReference type="NCBI Taxonomy" id="9371"/>
    <lineage>
        <taxon>Eukaryota</taxon>
        <taxon>Metazoa</taxon>
        <taxon>Chordata</taxon>
        <taxon>Craniata</taxon>
        <taxon>Vertebrata</taxon>
        <taxon>Euteleostomi</taxon>
        <taxon>Mammalia</taxon>
        <taxon>Eutheria</taxon>
        <taxon>Afrotheria</taxon>
        <taxon>Tenrecidae</taxon>
        <taxon>Tenrecinae</taxon>
        <taxon>Echinops</taxon>
    </lineage>
</organism>
<evidence type="ECO:0000256" key="9">
    <source>
        <dbReference type="ARBA" id="ARBA00023136"/>
    </source>
</evidence>
<feature type="domain" description="Ig-like" evidence="21">
    <location>
        <begin position="49"/>
        <end position="143"/>
    </location>
</feature>
<evidence type="ECO:0000313" key="23">
    <source>
        <dbReference type="RefSeq" id="XP_012862131.2"/>
    </source>
</evidence>
<dbReference type="SUPFAM" id="SSF48726">
    <property type="entry name" value="Immunoglobulin"/>
    <property type="match status" value="1"/>
</dbReference>
<evidence type="ECO:0000256" key="15">
    <source>
        <dbReference type="ARBA" id="ARBA00041280"/>
    </source>
</evidence>
<evidence type="ECO:0000256" key="19">
    <source>
        <dbReference type="SAM" id="MobiDB-lite"/>
    </source>
</evidence>
<dbReference type="InterPro" id="IPR050208">
    <property type="entry name" value="MHC_class-I_related"/>
</dbReference>
<evidence type="ECO:0000256" key="1">
    <source>
        <dbReference type="ARBA" id="ARBA00004177"/>
    </source>
</evidence>
<dbReference type="RefSeq" id="XP_012862131.2">
    <property type="nucleotide sequence ID" value="XM_013006677.2"/>
</dbReference>
<dbReference type="InterPro" id="IPR013783">
    <property type="entry name" value="Ig-like_fold"/>
</dbReference>
<dbReference type="InterPro" id="IPR003597">
    <property type="entry name" value="Ig_C1-set"/>
</dbReference>
<evidence type="ECO:0000256" key="7">
    <source>
        <dbReference type="ARBA" id="ARBA00022753"/>
    </source>
</evidence>
<keyword evidence="4" id="KW-1003">Cell membrane</keyword>
<gene>
    <name evidence="23" type="primary">FCGRT</name>
</gene>
<comment type="similarity">
    <text evidence="3">Belongs to the immunoglobulin superfamily.</text>
</comment>
<evidence type="ECO:0000256" key="18">
    <source>
        <dbReference type="ARBA" id="ARBA00046902"/>
    </source>
</evidence>
<accession>A0ABM0ZSD5</accession>
<dbReference type="Pfam" id="PF07654">
    <property type="entry name" value="C1-set"/>
    <property type="match status" value="1"/>
</dbReference>
<evidence type="ECO:0000256" key="14">
    <source>
        <dbReference type="ARBA" id="ARBA00040486"/>
    </source>
</evidence>
<dbReference type="SMART" id="SM00407">
    <property type="entry name" value="IGc1"/>
    <property type="match status" value="1"/>
</dbReference>
<feature type="region of interest" description="Disordered" evidence="19">
    <location>
        <begin position="195"/>
        <end position="217"/>
    </location>
</feature>
<evidence type="ECO:0000256" key="17">
    <source>
        <dbReference type="ARBA" id="ARBA00046029"/>
    </source>
</evidence>
<evidence type="ECO:0000256" key="5">
    <source>
        <dbReference type="ARBA" id="ARBA00022692"/>
    </source>
</evidence>
<dbReference type="PANTHER" id="PTHR16675">
    <property type="entry name" value="MHC CLASS I-RELATED"/>
    <property type="match status" value="1"/>
</dbReference>
<evidence type="ECO:0000256" key="12">
    <source>
        <dbReference type="ARBA" id="ARBA00023180"/>
    </source>
</evidence>
<dbReference type="Proteomes" id="UP000694863">
    <property type="component" value="Unplaced"/>
</dbReference>
<dbReference type="PROSITE" id="PS50835">
    <property type="entry name" value="IG_LIKE"/>
    <property type="match status" value="1"/>
</dbReference>
<protein>
    <recommendedName>
        <fullName evidence="14">IgG receptor FcRn large subunit p51</fullName>
    </recommendedName>
    <alternativeName>
        <fullName evidence="16">IgG Fc fragment receptor transporter alpha chain</fullName>
    </alternativeName>
    <alternativeName>
        <fullName evidence="15">Neonatal Fc receptor</fullName>
    </alternativeName>
</protein>
<keyword evidence="6" id="KW-0732">Signal</keyword>
<feature type="compositionally biased region" description="Gly residues" evidence="19">
    <location>
        <begin position="94"/>
        <end position="105"/>
    </location>
</feature>
<keyword evidence="22" id="KW-1185">Reference proteome</keyword>
<dbReference type="InterPro" id="IPR036179">
    <property type="entry name" value="Ig-like_dom_sf"/>
</dbReference>
<evidence type="ECO:0000256" key="11">
    <source>
        <dbReference type="ARBA" id="ARBA00023170"/>
    </source>
</evidence>
<evidence type="ECO:0000256" key="10">
    <source>
        <dbReference type="ARBA" id="ARBA00023157"/>
    </source>
</evidence>
<dbReference type="InterPro" id="IPR007110">
    <property type="entry name" value="Ig-like_dom"/>
</dbReference>
<dbReference type="PROSITE" id="PS00290">
    <property type="entry name" value="IG_MHC"/>
    <property type="match status" value="1"/>
</dbReference>
<keyword evidence="11 23" id="KW-0675">Receptor</keyword>
<evidence type="ECO:0000256" key="8">
    <source>
        <dbReference type="ARBA" id="ARBA00022989"/>
    </source>
</evidence>
<proteinExistence type="inferred from homology"/>
<evidence type="ECO:0000256" key="20">
    <source>
        <dbReference type="SAM" id="Phobius"/>
    </source>
</evidence>
<dbReference type="GeneID" id="101656396"/>
<reference evidence="23" key="1">
    <citation type="submission" date="2025-08" db="UniProtKB">
        <authorList>
            <consortium name="RefSeq"/>
        </authorList>
    </citation>
    <scope>IDENTIFICATION</scope>
</reference>
<evidence type="ECO:0000256" key="2">
    <source>
        <dbReference type="ARBA" id="ARBA00004251"/>
    </source>
</evidence>
<keyword evidence="7" id="KW-0967">Endosome</keyword>
<feature type="transmembrane region" description="Helical" evidence="20">
    <location>
        <begin position="149"/>
        <end position="173"/>
    </location>
</feature>
<evidence type="ECO:0000259" key="21">
    <source>
        <dbReference type="PROSITE" id="PS50835"/>
    </source>
</evidence>
<evidence type="ECO:0000256" key="16">
    <source>
        <dbReference type="ARBA" id="ARBA00041407"/>
    </source>
</evidence>
<keyword evidence="8 20" id="KW-1133">Transmembrane helix</keyword>
<keyword evidence="5 20" id="KW-0812">Transmembrane</keyword>
<dbReference type="PANTHER" id="PTHR16675:SF3">
    <property type="entry name" value="IGG RECEPTOR FCRN LARGE SUBUNIT P51"/>
    <property type="match status" value="1"/>
</dbReference>
<keyword evidence="10" id="KW-1015">Disulfide bond</keyword>
<name>A0ABM0ZSD5_ECHTE</name>
<evidence type="ECO:0000256" key="4">
    <source>
        <dbReference type="ARBA" id="ARBA00022475"/>
    </source>
</evidence>
<keyword evidence="12" id="KW-0325">Glycoprotein</keyword>
<feature type="region of interest" description="Disordered" evidence="19">
    <location>
        <begin position="94"/>
        <end position="113"/>
    </location>
</feature>
<comment type="function">
    <text evidence="17">Cell surface receptor that transfers passive humoral immunity from the mother to the newborn. Binds to the Fc region of monomeric immunoglobulin gamma and mediates its selective uptake from milk. IgG in the milk is bound at the apical surface of the intestinal epithelium. The resultant FcRn-IgG complexes are transcytosed across the intestinal epithelium and IgG is released from FcRn into blood or tissue fluids. Throughout life, contributes to effective humoral immunity by recycling IgG and extending its half-life in the circulation. Mechanistically, monomeric IgG binding to FcRn in acidic endosomes of endothelial and hematopoietic cells recycles IgG to the cell surface where it is released into the circulation. In addition of IgG, regulates homeostasis of the other most abundant circulating protein albumin/ALB.</text>
</comment>
<evidence type="ECO:0000256" key="3">
    <source>
        <dbReference type="ARBA" id="ARBA00008637"/>
    </source>
</evidence>
<feature type="compositionally biased region" description="Polar residues" evidence="19">
    <location>
        <begin position="208"/>
        <end position="217"/>
    </location>
</feature>
<sequence>MIGPHSVQWKKRGPPCSQPCPCPVLCLPLSLPLFFAHPEPGPASPLAAPLSAEPPSMRLKARPSSPGFSLLTCSAFSFYPPELQLRFLHDGLAAGSGEGDQGPNGDGSFHAWSSLQVPSGEEHHYSCMVQHAGFAQPLKVELESTARSAVPVVGLIIGLLLLLVAATGGALLWRRMRTGLSVPWISLRGDDTGSLLPTPGLPPETDSQDTNGFPDTA</sequence>
<comment type="subunit">
    <text evidence="18">FcRn complex consists of two subunits: p51, and p14 which is equivalent to beta-2-microglobulin. It forms an MHC class I-like heterodimer. Interacts with albumin/ALB; this interaction regulates ALB homeostasis.</text>
</comment>
<dbReference type="InterPro" id="IPR003006">
    <property type="entry name" value="Ig/MHC_CS"/>
</dbReference>
<dbReference type="Gene3D" id="2.60.40.10">
    <property type="entry name" value="Immunoglobulins"/>
    <property type="match status" value="1"/>
</dbReference>
<comment type="subcellular location">
    <subcellularLocation>
        <location evidence="2">Cell membrane</location>
        <topology evidence="2">Single-pass type I membrane protein</topology>
    </subcellularLocation>
    <subcellularLocation>
        <location evidence="1">Endosome</location>
    </subcellularLocation>
</comment>
<evidence type="ECO:0000256" key="13">
    <source>
        <dbReference type="ARBA" id="ARBA00023319"/>
    </source>
</evidence>
<evidence type="ECO:0000256" key="6">
    <source>
        <dbReference type="ARBA" id="ARBA00022729"/>
    </source>
</evidence>
<keyword evidence="9 20" id="KW-0472">Membrane</keyword>
<evidence type="ECO:0000313" key="22">
    <source>
        <dbReference type="Proteomes" id="UP000694863"/>
    </source>
</evidence>